<feature type="repeat" description="PPR" evidence="3">
    <location>
        <begin position="406"/>
        <end position="440"/>
    </location>
</feature>
<dbReference type="PANTHER" id="PTHR47941">
    <property type="entry name" value="PENTATRICOPEPTIDE REPEAT-CONTAINING PROTEIN 3, MITOCHONDRIAL"/>
    <property type="match status" value="1"/>
</dbReference>
<feature type="region of interest" description="Disordered" evidence="4">
    <location>
        <begin position="28"/>
        <end position="58"/>
    </location>
</feature>
<dbReference type="InterPro" id="IPR002885">
    <property type="entry name" value="PPR_rpt"/>
</dbReference>
<feature type="repeat" description="PPR" evidence="3">
    <location>
        <begin position="371"/>
        <end position="405"/>
    </location>
</feature>
<gene>
    <name evidence="5" type="ORF">CMV_024843</name>
</gene>
<dbReference type="NCBIfam" id="TIGR00756">
    <property type="entry name" value="PPR"/>
    <property type="match status" value="6"/>
</dbReference>
<keyword evidence="2" id="KW-0677">Repeat</keyword>
<dbReference type="Proteomes" id="UP000737018">
    <property type="component" value="Unassembled WGS sequence"/>
</dbReference>
<comment type="similarity">
    <text evidence="1">Belongs to the PPR family. P subfamily.</text>
</comment>
<keyword evidence="6" id="KW-1185">Reference proteome</keyword>
<evidence type="ECO:0000313" key="5">
    <source>
        <dbReference type="EMBL" id="KAF3949268.1"/>
    </source>
</evidence>
<accession>A0A8J4QQV1</accession>
<dbReference type="EMBL" id="JRKL02006215">
    <property type="protein sequence ID" value="KAF3949268.1"/>
    <property type="molecule type" value="Genomic_DNA"/>
</dbReference>
<dbReference type="PROSITE" id="PS51375">
    <property type="entry name" value="PPR"/>
    <property type="match status" value="6"/>
</dbReference>
<dbReference type="Pfam" id="PF13041">
    <property type="entry name" value="PPR_2"/>
    <property type="match status" value="2"/>
</dbReference>
<evidence type="ECO:0000256" key="4">
    <source>
        <dbReference type="SAM" id="MobiDB-lite"/>
    </source>
</evidence>
<evidence type="ECO:0008006" key="7">
    <source>
        <dbReference type="Google" id="ProtNLM"/>
    </source>
</evidence>
<dbReference type="InterPro" id="IPR011990">
    <property type="entry name" value="TPR-like_helical_dom_sf"/>
</dbReference>
<feature type="repeat" description="PPR" evidence="3">
    <location>
        <begin position="266"/>
        <end position="300"/>
    </location>
</feature>
<dbReference type="OrthoDB" id="185373at2759"/>
<feature type="repeat" description="PPR" evidence="3">
    <location>
        <begin position="441"/>
        <end position="475"/>
    </location>
</feature>
<evidence type="ECO:0000256" key="3">
    <source>
        <dbReference type="PROSITE-ProRule" id="PRU00708"/>
    </source>
</evidence>
<dbReference type="Gene3D" id="1.25.40.10">
    <property type="entry name" value="Tetratricopeptide repeat domain"/>
    <property type="match status" value="3"/>
</dbReference>
<dbReference type="Pfam" id="PF12854">
    <property type="entry name" value="PPR_1"/>
    <property type="match status" value="2"/>
</dbReference>
<dbReference type="AlphaFoldDB" id="A0A8J4QQV1"/>
<proteinExistence type="inferred from homology"/>
<reference evidence="5" key="1">
    <citation type="submission" date="2020-03" db="EMBL/GenBank/DDBJ databases">
        <title>Castanea mollissima Vanexum genome sequencing.</title>
        <authorList>
            <person name="Staton M."/>
        </authorList>
    </citation>
    <scope>NUCLEOTIDE SEQUENCE</scope>
    <source>
        <tissue evidence="5">Leaf</tissue>
    </source>
</reference>
<evidence type="ECO:0000313" key="6">
    <source>
        <dbReference type="Proteomes" id="UP000737018"/>
    </source>
</evidence>
<name>A0A8J4QQV1_9ROSI</name>
<feature type="repeat" description="PPR" evidence="3">
    <location>
        <begin position="336"/>
        <end position="370"/>
    </location>
</feature>
<sequence length="593" mass="66787">MDLRRLCTITKPTPIFYPITRPLTCVTSTSSASHNNQNQPQPQPPLQPLELESDPPKPPNQSLFNWVSSILSNPSLDSSKCKSLIPHLSPHHFDTILFSVALVNSNAKPNPKTTLNFFYFASQSFNFRFTLRSYCILIRLLILSNLVSPARLLLIRLIDGKMPVLSYANTKNLLHIEIATMMADFNSTTPPERALGVQVSDLLVHVYCTQFKNLDFGVDVFCLLARKGMFPSIKTCNFLLSSLVKANELSKSYEVFEMTCQGVSPDVYLFSTAINAFCKGGKVEDGIGLFLKMEEVGIVPNVVTYNSIIHGLCKNGRLDEAFHFKERMLRNKVKPSLITYSVLINGFVRLEKFDEANCVLKEMLDKGFVPNEIVYNTLIDGYCKTGNISEALKIRGDMVFKGIMPNSVTLNSLTQGFCKSNEIERAEHILGEMLLRGLNVSQVTYTAVIKGLCMKSRLESALQFTGEMLTRNLRPSDVLLTTLVVELSLNNCKSRLIMKSQESLVTFSLRFKYDRGTSAAASYALRNIAVGYLYECLPLSWTRLIISRRNNIFCFTLKEVILRQSDKAEYQDSGFWGKLHLLNLKNLLLHLRG</sequence>
<feature type="repeat" description="PPR" evidence="3">
    <location>
        <begin position="301"/>
        <end position="335"/>
    </location>
</feature>
<comment type="caution">
    <text evidence="5">The sequence shown here is derived from an EMBL/GenBank/DDBJ whole genome shotgun (WGS) entry which is preliminary data.</text>
</comment>
<evidence type="ECO:0000256" key="1">
    <source>
        <dbReference type="ARBA" id="ARBA00007626"/>
    </source>
</evidence>
<organism evidence="5 6">
    <name type="scientific">Castanea mollissima</name>
    <name type="common">Chinese chestnut</name>
    <dbReference type="NCBI Taxonomy" id="60419"/>
    <lineage>
        <taxon>Eukaryota</taxon>
        <taxon>Viridiplantae</taxon>
        <taxon>Streptophyta</taxon>
        <taxon>Embryophyta</taxon>
        <taxon>Tracheophyta</taxon>
        <taxon>Spermatophyta</taxon>
        <taxon>Magnoliopsida</taxon>
        <taxon>eudicotyledons</taxon>
        <taxon>Gunneridae</taxon>
        <taxon>Pentapetalae</taxon>
        <taxon>rosids</taxon>
        <taxon>fabids</taxon>
        <taxon>Fagales</taxon>
        <taxon>Fagaceae</taxon>
        <taxon>Castanea</taxon>
    </lineage>
</organism>
<evidence type="ECO:0000256" key="2">
    <source>
        <dbReference type="ARBA" id="ARBA00022737"/>
    </source>
</evidence>
<protein>
    <recommendedName>
        <fullName evidence="7">Pentatricopeptide repeat-containing protein</fullName>
    </recommendedName>
</protein>